<evidence type="ECO:0000313" key="14">
    <source>
        <dbReference type="Proteomes" id="UP001345013"/>
    </source>
</evidence>
<keyword evidence="5" id="KW-0808">Transferase</keyword>
<name>A0ABR0KJG0_9EURO</name>
<dbReference type="EMBL" id="JAVRRG010000014">
    <property type="protein sequence ID" value="KAK5098482.1"/>
    <property type="molecule type" value="Genomic_DNA"/>
</dbReference>
<protein>
    <recommendedName>
        <fullName evidence="4">RING-type E3 ubiquitin transferase</fullName>
        <ecNumber evidence="4">2.3.2.27</ecNumber>
    </recommendedName>
</protein>
<comment type="subcellular location">
    <subcellularLocation>
        <location evidence="2">Membrane</location>
        <topology evidence="2">Multi-pass membrane protein</topology>
    </subcellularLocation>
</comment>
<evidence type="ECO:0000256" key="6">
    <source>
        <dbReference type="ARBA" id="ARBA00022692"/>
    </source>
</evidence>
<evidence type="ECO:0000256" key="2">
    <source>
        <dbReference type="ARBA" id="ARBA00004141"/>
    </source>
</evidence>
<reference evidence="13 14" key="1">
    <citation type="submission" date="2023-08" db="EMBL/GenBank/DDBJ databases">
        <title>Black Yeasts Isolated from many extreme environments.</title>
        <authorList>
            <person name="Coleine C."/>
            <person name="Stajich J.E."/>
            <person name="Selbmann L."/>
        </authorList>
    </citation>
    <scope>NUCLEOTIDE SEQUENCE [LARGE SCALE GENOMIC DNA]</scope>
    <source>
        <strain evidence="13 14">CCFEE 5885</strain>
    </source>
</reference>
<gene>
    <name evidence="13" type="ORF">LTR24_001800</name>
</gene>
<evidence type="ECO:0000256" key="5">
    <source>
        <dbReference type="ARBA" id="ARBA00022679"/>
    </source>
</evidence>
<feature type="region of interest" description="Disordered" evidence="10">
    <location>
        <begin position="225"/>
        <end position="300"/>
    </location>
</feature>
<feature type="transmembrane region" description="Helical" evidence="11">
    <location>
        <begin position="664"/>
        <end position="684"/>
    </location>
</feature>
<feature type="region of interest" description="Disordered" evidence="10">
    <location>
        <begin position="320"/>
        <end position="342"/>
    </location>
</feature>
<feature type="transmembrane region" description="Helical" evidence="11">
    <location>
        <begin position="1024"/>
        <end position="1044"/>
    </location>
</feature>
<feature type="transmembrane region" description="Helical" evidence="11">
    <location>
        <begin position="1410"/>
        <end position="1442"/>
    </location>
</feature>
<feature type="region of interest" description="Disordered" evidence="10">
    <location>
        <begin position="452"/>
        <end position="516"/>
    </location>
</feature>
<evidence type="ECO:0000256" key="8">
    <source>
        <dbReference type="ARBA" id="ARBA00022989"/>
    </source>
</evidence>
<evidence type="ECO:0000256" key="9">
    <source>
        <dbReference type="ARBA" id="ARBA00023136"/>
    </source>
</evidence>
<dbReference type="PANTHER" id="PTHR13145:SF0">
    <property type="entry name" value="E3 UBIQUITIN-PROTEIN LIGASE MARCHF6"/>
    <property type="match status" value="1"/>
</dbReference>
<feature type="transmembrane region" description="Helical" evidence="11">
    <location>
        <begin position="1064"/>
        <end position="1081"/>
    </location>
</feature>
<feature type="transmembrane region" description="Helical" evidence="11">
    <location>
        <begin position="1561"/>
        <end position="1580"/>
    </location>
</feature>
<keyword evidence="9 11" id="KW-0472">Membrane</keyword>
<keyword evidence="7" id="KW-0833">Ubl conjugation pathway</keyword>
<feature type="region of interest" description="Disordered" evidence="10">
    <location>
        <begin position="1609"/>
        <end position="1702"/>
    </location>
</feature>
<evidence type="ECO:0000313" key="13">
    <source>
        <dbReference type="EMBL" id="KAK5098482.1"/>
    </source>
</evidence>
<sequence length="1737" mass="192932">MEWLSHSQKKYCELCKTPFRFTKLYDQSMPKNVPWLLFLRQIVIHTARAVGRWARYSFVTLVWLYGSWLSQHEMQAAVEAYASHLSNNSSALPALTSNSTVNATDTPSFGFFSILLAVLGIFDPQIILRTAVKIIWQVAIYPTVNGEPVRWERAFLFAPIPRPPSLLSDWETIASATRLPMLNNAFLDVLEGQLICLSIVAAFILVFLIREWVINQQPLLNMPDEEQPDNLAPAAQPVNEPRQGIRRRRRGVRRAVDDDMQLENRPPLPANRPRAQPRPRRNATENNILVQGNAERPRPPVRAASLVPALQELEANARQLSELQDSDVRPSPAGEVQPLRPVDVQDLHTAGSSAEATRPLESPPLQRGVFDEIGLIRRTIEEPTLESPQFESHTTDEQAPSSIQGSGLTADDNSIPRNLTEPSPSAVSAGGSPPAHNEYASRAAIQPSLQQEVVSPGRNHQSSGTPDDEWESDSGTELVHTPPDSTIATQEAPSSEPPHGEEEVGSEADASSLAAEHGSVATDVATLPAGTGEPDDFLSQISKWLWHTDDYIPGEPAEPELDETEVIADIDAQAPFVPVQDQDRAADVPNGAPAALGQEPNIQNGVNINDPLAVDEAEDLEGIMELVGMEGPIAGMLQNIIFSVFLITLTLSASVWCPYIWGKIMLLFLAHPFSVFVKAPLFVLSKSADFIVDIGLFALGLLGVFLNWVTAIIKVVLLPFAPRFSNFLNTELLDSMSVGLSESSGARLQKTFTRAILGFRPDLPTFSVQSHHVMRVLSRTATETTSNIASAAFSSVTATTEFITWHDIFTVPVKVGLLVKDLPNLSLSAYYGISAWFTKLQEELRPLSFAKAEEIDYSLVQWTAKEKVACVVMGYLLFAVAGSMYLRVARWYLALKDGEKVPGFLADTLRQAGGVMKVIVIIGIEMIVFPLYCGMMLDIALLPLFEGASIISRIRFFAMAPFTALFIHWFIGTCYMFHFALFVSMCRKVMRKGVLYFIRDPDDPSFHPVRDVLERPVVTQLGKIAFSAFVYGSLLVICLGGVVSGLSRIGDILPVYWGTLDPSMTIPGDIIFYNFMLPFILRKIDFPSKISSIFGWWFRASAAGLRLSDFLFGRDNDEEKKPGAFLWRRFFKVLLNGESQTKHPMVKYVEELANHRDRLVWFEAKEGEVNEETVHKVLSADAKFKIINLLGNKSHALIEFQEDTSMDVVRASMDAEAAKPDSQYSIRRVKDMKAENIELPSLRNTAVDLSAGTYVRAPAKDSVRIPKATNVFVKVDEKNQRLDGKDDSDTGLHGKKDERFSRLYVPNHFRARVSTFISMIWIFAAALGLICTVGPLVTGRTIIRWMTSLDGPVNDLYAMTIGTHTFAAAIYLVYNIRSQWAGSVNKLTQFVNNTKQILPRIAAFSKRMIGIAYLAIFVGFVVPMALSLLAELYINIPIYAWLLMHENPESDPWNPLISTTQGIRATPIIHVLQTWAVGLLYLRVVVRILTATPHTSTRPATAIRGITRRGLLRPDVKLASRALVLPVLSVCFVLIGLPLGLARIALAVHPRTLDKAEQAHLYRFSYPAVLSAAFASYMVLRLQSRIVDWRVKIRDEVYLIGERLHNFPRQDEQSKRQERSLKKTKAKNSRYAQKGKGRDETGTDSQEQAFVDARETAEPGEGPSGPVNQSTAEAADHADIPEEVMKELKALSDASQADRNSEKYEKLAAFLENYKAASTDDTGEVGRLVQHTEHETP</sequence>
<feature type="region of interest" description="Disordered" evidence="10">
    <location>
        <begin position="1714"/>
        <end position="1737"/>
    </location>
</feature>
<evidence type="ECO:0000256" key="11">
    <source>
        <dbReference type="SAM" id="Phobius"/>
    </source>
</evidence>
<feature type="compositionally biased region" description="Polar residues" evidence="10">
    <location>
        <begin position="483"/>
        <end position="493"/>
    </location>
</feature>
<dbReference type="Pfam" id="PF23113">
    <property type="entry name" value="MARCHF6_C"/>
    <property type="match status" value="1"/>
</dbReference>
<dbReference type="InterPro" id="IPR056521">
    <property type="entry name" value="MARCHF6-like_C"/>
</dbReference>
<feature type="transmembrane region" description="Helical" evidence="11">
    <location>
        <begin position="636"/>
        <end position="657"/>
    </location>
</feature>
<feature type="compositionally biased region" description="Polar residues" evidence="10">
    <location>
        <begin position="386"/>
        <end position="421"/>
    </location>
</feature>
<feature type="compositionally biased region" description="Basic and acidic residues" evidence="10">
    <location>
        <begin position="1674"/>
        <end position="1690"/>
    </location>
</feature>
<feature type="domain" description="E3 ubiquitin-protein ligase MARCHF6-like C-terminal" evidence="12">
    <location>
        <begin position="1395"/>
        <end position="1594"/>
    </location>
</feature>
<evidence type="ECO:0000256" key="4">
    <source>
        <dbReference type="ARBA" id="ARBA00012483"/>
    </source>
</evidence>
<dbReference type="Proteomes" id="UP001345013">
    <property type="component" value="Unassembled WGS sequence"/>
</dbReference>
<evidence type="ECO:0000256" key="7">
    <source>
        <dbReference type="ARBA" id="ARBA00022786"/>
    </source>
</evidence>
<evidence type="ECO:0000256" key="1">
    <source>
        <dbReference type="ARBA" id="ARBA00000900"/>
    </source>
</evidence>
<feature type="compositionally biased region" description="Basic residues" evidence="10">
    <location>
        <begin position="244"/>
        <end position="253"/>
    </location>
</feature>
<dbReference type="PANTHER" id="PTHR13145">
    <property type="entry name" value="SSM4 PROTEIN"/>
    <property type="match status" value="1"/>
</dbReference>
<feature type="compositionally biased region" description="Low complexity" evidence="10">
    <location>
        <begin position="422"/>
        <end position="435"/>
    </location>
</feature>
<feature type="transmembrane region" description="Helical" evidence="11">
    <location>
        <begin position="690"/>
        <end position="717"/>
    </location>
</feature>
<feature type="transmembrane region" description="Helical" evidence="11">
    <location>
        <begin position="1462"/>
        <end position="1482"/>
    </location>
</feature>
<comment type="caution">
    <text evidence="13">The sequence shown here is derived from an EMBL/GenBank/DDBJ whole genome shotgun (WGS) entry which is preliminary data.</text>
</comment>
<evidence type="ECO:0000256" key="10">
    <source>
        <dbReference type="SAM" id="MobiDB-lite"/>
    </source>
</evidence>
<feature type="transmembrane region" description="Helical" evidence="11">
    <location>
        <begin position="1518"/>
        <end position="1541"/>
    </location>
</feature>
<accession>A0ABR0KJG0</accession>
<evidence type="ECO:0000256" key="3">
    <source>
        <dbReference type="ARBA" id="ARBA00004906"/>
    </source>
</evidence>
<feature type="transmembrane region" description="Helical" evidence="11">
    <location>
        <begin position="964"/>
        <end position="983"/>
    </location>
</feature>
<feature type="region of interest" description="Disordered" evidence="10">
    <location>
        <begin position="382"/>
        <end position="438"/>
    </location>
</feature>
<keyword evidence="6 11" id="KW-0812">Transmembrane</keyword>
<comment type="pathway">
    <text evidence="3">Protein modification; protein ubiquitination.</text>
</comment>
<keyword evidence="8 11" id="KW-1133">Transmembrane helix</keyword>
<proteinExistence type="predicted"/>
<feature type="transmembrane region" description="Helical" evidence="11">
    <location>
        <begin position="1356"/>
        <end position="1374"/>
    </location>
</feature>
<evidence type="ECO:0000259" key="12">
    <source>
        <dbReference type="Pfam" id="PF23113"/>
    </source>
</evidence>
<comment type="catalytic activity">
    <reaction evidence="1">
        <text>S-ubiquitinyl-[E2 ubiquitin-conjugating enzyme]-L-cysteine + [acceptor protein]-L-lysine = [E2 ubiquitin-conjugating enzyme]-L-cysteine + N(6)-ubiquitinyl-[acceptor protein]-L-lysine.</text>
        <dbReference type="EC" id="2.3.2.27"/>
    </reaction>
</comment>
<feature type="transmembrane region" description="Helical" evidence="11">
    <location>
        <begin position="1316"/>
        <end position="1336"/>
    </location>
</feature>
<feature type="transmembrane region" description="Helical" evidence="11">
    <location>
        <begin position="912"/>
        <end position="932"/>
    </location>
</feature>
<feature type="compositionally biased region" description="Basic and acidic residues" evidence="10">
    <location>
        <begin position="1609"/>
        <end position="1621"/>
    </location>
</feature>
<feature type="compositionally biased region" description="Polar residues" evidence="10">
    <location>
        <begin position="452"/>
        <end position="465"/>
    </location>
</feature>
<organism evidence="13 14">
    <name type="scientific">Lithohypha guttulata</name>
    <dbReference type="NCBI Taxonomy" id="1690604"/>
    <lineage>
        <taxon>Eukaryota</taxon>
        <taxon>Fungi</taxon>
        <taxon>Dikarya</taxon>
        <taxon>Ascomycota</taxon>
        <taxon>Pezizomycotina</taxon>
        <taxon>Eurotiomycetes</taxon>
        <taxon>Chaetothyriomycetidae</taxon>
        <taxon>Chaetothyriales</taxon>
        <taxon>Trichomeriaceae</taxon>
        <taxon>Lithohypha</taxon>
    </lineage>
</organism>
<keyword evidence="14" id="KW-1185">Reference proteome</keyword>
<dbReference type="EC" id="2.3.2.27" evidence="4"/>